<accession>A0AAD5UVP9</accession>
<dbReference type="Pfam" id="PF13911">
    <property type="entry name" value="AhpC-TSA_2"/>
    <property type="match status" value="1"/>
</dbReference>
<comment type="caution">
    <text evidence="1">The sequence shown here is derived from an EMBL/GenBank/DDBJ whole genome shotgun (WGS) entry which is preliminary data.</text>
</comment>
<keyword evidence="2" id="KW-1185">Reference proteome</keyword>
<dbReference type="EMBL" id="JANAWD010000462">
    <property type="protein sequence ID" value="KAJ3479110.1"/>
    <property type="molecule type" value="Genomic_DNA"/>
</dbReference>
<dbReference type="Proteomes" id="UP001212997">
    <property type="component" value="Unassembled WGS sequence"/>
</dbReference>
<gene>
    <name evidence="1" type="ORF">NLI96_g9292</name>
</gene>
<evidence type="ECO:0000313" key="1">
    <source>
        <dbReference type="EMBL" id="KAJ3479110.1"/>
    </source>
</evidence>
<dbReference type="InterPro" id="IPR032801">
    <property type="entry name" value="PXL2A/B/C"/>
</dbReference>
<sequence>MSPSTLPDSETLAKAYKVEVLDTSGKVVTFGELAYVSQLASVRDEALTKARKKLILIGCGDYQPIQHYGENTGFKGQIYANPSRELYQILRLTENLNLTPEGQEKKSYLANKTYWGNVFSSIWSGPVKHPGSIGKQGNISQLGGEFLFGPGRQCIYASRMEHTEDHVEVADLMKVAGVEYP</sequence>
<dbReference type="AlphaFoldDB" id="A0AAD5UVP9"/>
<organism evidence="1 2">
    <name type="scientific">Meripilus lineatus</name>
    <dbReference type="NCBI Taxonomy" id="2056292"/>
    <lineage>
        <taxon>Eukaryota</taxon>
        <taxon>Fungi</taxon>
        <taxon>Dikarya</taxon>
        <taxon>Basidiomycota</taxon>
        <taxon>Agaricomycotina</taxon>
        <taxon>Agaricomycetes</taxon>
        <taxon>Polyporales</taxon>
        <taxon>Meripilaceae</taxon>
        <taxon>Meripilus</taxon>
    </lineage>
</organism>
<name>A0AAD5UVP9_9APHY</name>
<protein>
    <submittedName>
        <fullName evidence="1">Uncharacterized protein</fullName>
    </submittedName>
</protein>
<dbReference type="PANTHER" id="PTHR28630">
    <property type="match status" value="1"/>
</dbReference>
<dbReference type="PANTHER" id="PTHR28630:SF3">
    <property type="entry name" value="PEROXIREDOXIN-LIKE 2C"/>
    <property type="match status" value="1"/>
</dbReference>
<reference evidence="1" key="1">
    <citation type="submission" date="2022-07" db="EMBL/GenBank/DDBJ databases">
        <title>Genome Sequence of Physisporinus lineatus.</title>
        <authorList>
            <person name="Buettner E."/>
        </authorList>
    </citation>
    <scope>NUCLEOTIDE SEQUENCE</scope>
    <source>
        <strain evidence="1">VT162</strain>
    </source>
</reference>
<evidence type="ECO:0000313" key="2">
    <source>
        <dbReference type="Proteomes" id="UP001212997"/>
    </source>
</evidence>
<proteinExistence type="predicted"/>